<keyword evidence="3" id="KW-0732">Signal</keyword>
<dbReference type="OrthoDB" id="2443576at2759"/>
<evidence type="ECO:0000256" key="2">
    <source>
        <dbReference type="SAM" id="Phobius"/>
    </source>
</evidence>
<keyword evidence="2" id="KW-1133">Transmembrane helix</keyword>
<feature type="compositionally biased region" description="Polar residues" evidence="1">
    <location>
        <begin position="257"/>
        <end position="270"/>
    </location>
</feature>
<feature type="compositionally biased region" description="Low complexity" evidence="1">
    <location>
        <begin position="247"/>
        <end position="256"/>
    </location>
</feature>
<keyword evidence="2" id="KW-0812">Transmembrane</keyword>
<sequence length="342" mass="37466">MTLSTLFCILALSILAPAVSAQDAATLIVTFLDANGAPVGQTLTITKRKCLNLDTSSIPGGAYASIKTSDPRAGLNLYQSEYCQALTNSAVGEWPNTGTALDTKSFRWEGTAPSSRKTGSLTTNPFPPGMAVQTQVANLWVMDPTKGILVVIVVAVVMVIGVAIGIYQVYKAAQYVPPPKKPKKVGLDTKKIKKKDAYFKKPARDDQQSFQRLHNESPEPFNTRQSMVERSRDSQYSEAATTFVDWNNSNNNTGSNQKSLFNNSRNGQYSDSISIDMRETGRGNSSSQADLIQLDNHVPNHQNSQRGRGGEVLVPMHTLDNNYHNQHQGRSTVRRLSSSRSR</sequence>
<name>A0A9P6QH82_9FUNG</name>
<protein>
    <submittedName>
        <fullName evidence="4">Uncharacterized protein</fullName>
    </submittedName>
</protein>
<evidence type="ECO:0000313" key="4">
    <source>
        <dbReference type="EMBL" id="KAG0266575.1"/>
    </source>
</evidence>
<gene>
    <name evidence="4" type="ORF">BG011_001764</name>
</gene>
<dbReference type="AlphaFoldDB" id="A0A9P6QH82"/>
<accession>A0A9P6QH82</accession>
<feature type="compositionally biased region" description="Low complexity" evidence="1">
    <location>
        <begin position="330"/>
        <end position="342"/>
    </location>
</feature>
<reference evidence="4" key="1">
    <citation type="journal article" date="2020" name="Fungal Divers.">
        <title>Resolving the Mortierellaceae phylogeny through synthesis of multi-gene phylogenetics and phylogenomics.</title>
        <authorList>
            <person name="Vandepol N."/>
            <person name="Liber J."/>
            <person name="Desiro A."/>
            <person name="Na H."/>
            <person name="Kennedy M."/>
            <person name="Barry K."/>
            <person name="Grigoriev I.V."/>
            <person name="Miller A.N."/>
            <person name="O'Donnell K."/>
            <person name="Stajich J.E."/>
            <person name="Bonito G."/>
        </authorList>
    </citation>
    <scope>NUCLEOTIDE SEQUENCE</scope>
    <source>
        <strain evidence="4">KOD948</strain>
    </source>
</reference>
<feature type="compositionally biased region" description="Polar residues" evidence="1">
    <location>
        <begin position="320"/>
        <end position="329"/>
    </location>
</feature>
<feature type="compositionally biased region" description="Basic and acidic residues" evidence="1">
    <location>
        <begin position="196"/>
        <end position="217"/>
    </location>
</feature>
<proteinExistence type="predicted"/>
<feature type="transmembrane region" description="Helical" evidence="2">
    <location>
        <begin position="148"/>
        <end position="170"/>
    </location>
</feature>
<evidence type="ECO:0000256" key="1">
    <source>
        <dbReference type="SAM" id="MobiDB-lite"/>
    </source>
</evidence>
<evidence type="ECO:0000256" key="3">
    <source>
        <dbReference type="SAM" id="SignalP"/>
    </source>
</evidence>
<feature type="compositionally biased region" description="Polar residues" evidence="1">
    <location>
        <begin position="236"/>
        <end position="246"/>
    </location>
</feature>
<evidence type="ECO:0000313" key="5">
    <source>
        <dbReference type="Proteomes" id="UP000726737"/>
    </source>
</evidence>
<comment type="caution">
    <text evidence="4">The sequence shown here is derived from an EMBL/GenBank/DDBJ whole genome shotgun (WGS) entry which is preliminary data.</text>
</comment>
<feature type="region of interest" description="Disordered" evidence="1">
    <location>
        <begin position="196"/>
        <end position="270"/>
    </location>
</feature>
<dbReference type="EMBL" id="JAAAJA010000015">
    <property type="protein sequence ID" value="KAG0266575.1"/>
    <property type="molecule type" value="Genomic_DNA"/>
</dbReference>
<feature type="region of interest" description="Disordered" evidence="1">
    <location>
        <begin position="320"/>
        <end position="342"/>
    </location>
</feature>
<feature type="signal peptide" evidence="3">
    <location>
        <begin position="1"/>
        <end position="21"/>
    </location>
</feature>
<organism evidence="4 5">
    <name type="scientific">Mortierella polycephala</name>
    <dbReference type="NCBI Taxonomy" id="41804"/>
    <lineage>
        <taxon>Eukaryota</taxon>
        <taxon>Fungi</taxon>
        <taxon>Fungi incertae sedis</taxon>
        <taxon>Mucoromycota</taxon>
        <taxon>Mortierellomycotina</taxon>
        <taxon>Mortierellomycetes</taxon>
        <taxon>Mortierellales</taxon>
        <taxon>Mortierellaceae</taxon>
        <taxon>Mortierella</taxon>
    </lineage>
</organism>
<keyword evidence="5" id="KW-1185">Reference proteome</keyword>
<dbReference type="Proteomes" id="UP000726737">
    <property type="component" value="Unassembled WGS sequence"/>
</dbReference>
<keyword evidence="2" id="KW-0472">Membrane</keyword>
<feature type="chain" id="PRO_5040308418" evidence="3">
    <location>
        <begin position="22"/>
        <end position="342"/>
    </location>
</feature>